<comment type="caution">
    <text evidence="10">The sequence shown here is derived from an EMBL/GenBank/DDBJ whole genome shotgun (WGS) entry which is preliminary data.</text>
</comment>
<organism evidence="10 11">
    <name type="scientific">Kitasatospora kazusensis</name>
    <dbReference type="NCBI Taxonomy" id="407974"/>
    <lineage>
        <taxon>Bacteria</taxon>
        <taxon>Bacillati</taxon>
        <taxon>Actinomycetota</taxon>
        <taxon>Actinomycetes</taxon>
        <taxon>Kitasatosporales</taxon>
        <taxon>Streptomycetaceae</taxon>
        <taxon>Kitasatospora</taxon>
    </lineage>
</organism>
<sequence>MLDPSGHHRTPRIRASLGRATTLAVATAALVAGAGLPTAVTAQAADLTPQRVGGVAPVPSDAAKVAAPAGDTALDLSVHLRSRDEDGAKALAAAVTDSTSAQYHQFLRTGEFAQRFGADQATVAKVRQALQAQGLTPGDLGADGLSIPVHTTVAAAKKAFDTDFAGYRLADGTTGLVNTVAPAIRGDVAGSVSSVVGLSTLARQHSNHVMGQGVATPQTQGKPGVSARAASDYPTLCQTPKDQLAARWHVSEGKDYFSASSLASVYGLNSLSDGGAGTTVAIFSLESYSEPALQTFQSCYGTSASVTRVPVNTGVQAPPDQNSVGVESALDIDTIVSLAPKADVLVYQGPDAKNASDAAVEATYQQIVNDNKAQVISSSWGVCDAVVDPATLRAESDIFLQAALQGQTVVAASGDDGSSSCHRIPADPQFLPNPNILSADDPAGQPFVTGVGGTTLSGGVANPSETVWNHDQGASGGGITRWAMNNATNFQAGFTAPGYTNSCGAGAGQTCRQSPDVAAVADPATGYLITTAQDYWTIIGGTSGAAPLWAAISAHLNSSGKCAGRVGLLNQPLYKAAKAGQSPLNDVTSGNNDIGYHNGLYAAAAGYDMATGLGTPKASQIVDQVCPPAATFQPLPPQRILDNRGTPTEAHSEYTLQVNGQGGIPSTGVSAVVLNVTVTGTSTAGFLTAYPHGTQRPLSSNINWTAGQTIPNLVTVPVVDGKVNLYNGAAGRTSFIADVQGYYSTTGAGSQLQPVGPTRLLDTRDSSKLANVPAKGTISLPVAGQAGVPPTGATAAVLNVTVTDTGGPGFLTAYPSGNTQPLASNLNWSAGQTIPNAVIVPIGADGKVSFFNGSQSGANLIVDIAGYFSPSVSGGRFHQAGPVRQLDTRDVKAPMSGGTPHALTLHDSNFRIPAEATSAVLNVTVTDTTAGGYLTVWPAGQAHPTASNLNWTAGTTIANQVTVPVVNGQVDLAAFGPGSADVIVDLFGYYSN</sequence>
<dbReference type="PANTHER" id="PTHR14218:SF15">
    <property type="entry name" value="TRIPEPTIDYL-PEPTIDASE 1"/>
    <property type="match status" value="1"/>
</dbReference>
<evidence type="ECO:0000256" key="2">
    <source>
        <dbReference type="ARBA" id="ARBA00022670"/>
    </source>
</evidence>
<feature type="signal peptide" evidence="8">
    <location>
        <begin position="1"/>
        <end position="44"/>
    </location>
</feature>
<keyword evidence="5" id="KW-0720">Serine protease</keyword>
<evidence type="ECO:0000256" key="4">
    <source>
        <dbReference type="ARBA" id="ARBA00022801"/>
    </source>
</evidence>
<feature type="domain" description="Peptidase S53" evidence="9">
    <location>
        <begin position="256"/>
        <end position="628"/>
    </location>
</feature>
<evidence type="ECO:0000256" key="8">
    <source>
        <dbReference type="SAM" id="SignalP"/>
    </source>
</evidence>
<dbReference type="InterPro" id="IPR015366">
    <property type="entry name" value="S53_propep"/>
</dbReference>
<evidence type="ECO:0000256" key="1">
    <source>
        <dbReference type="ARBA" id="ARBA00001913"/>
    </source>
</evidence>
<keyword evidence="3" id="KW-0479">Metal-binding</keyword>
<gene>
    <name evidence="10" type="ORF">GCM10009760_11490</name>
</gene>
<evidence type="ECO:0000259" key="9">
    <source>
        <dbReference type="PROSITE" id="PS51695"/>
    </source>
</evidence>
<dbReference type="SMART" id="SM00944">
    <property type="entry name" value="Pro-kuma_activ"/>
    <property type="match status" value="1"/>
</dbReference>
<dbReference type="PROSITE" id="PS51695">
    <property type="entry name" value="SEDOLISIN"/>
    <property type="match status" value="1"/>
</dbReference>
<dbReference type="Gene3D" id="3.40.50.200">
    <property type="entry name" value="Peptidase S8/S53 domain"/>
    <property type="match status" value="1"/>
</dbReference>
<keyword evidence="2" id="KW-0645">Protease</keyword>
<dbReference type="InterPro" id="IPR050819">
    <property type="entry name" value="Tripeptidyl-peptidase_I"/>
</dbReference>
<evidence type="ECO:0000256" key="5">
    <source>
        <dbReference type="ARBA" id="ARBA00022825"/>
    </source>
</evidence>
<dbReference type="Pfam" id="PF09286">
    <property type="entry name" value="Pro-kuma_activ"/>
    <property type="match status" value="1"/>
</dbReference>
<evidence type="ECO:0000256" key="3">
    <source>
        <dbReference type="ARBA" id="ARBA00022723"/>
    </source>
</evidence>
<protein>
    <recommendedName>
        <fullName evidence="9">Peptidase S53 domain-containing protein</fullName>
    </recommendedName>
</protein>
<feature type="chain" id="PRO_5047316761" description="Peptidase S53 domain-containing protein" evidence="8">
    <location>
        <begin position="45"/>
        <end position="992"/>
    </location>
</feature>
<name>A0ABN2YZ65_9ACTN</name>
<dbReference type="SUPFAM" id="SSF52743">
    <property type="entry name" value="Subtilisin-like"/>
    <property type="match status" value="1"/>
</dbReference>
<dbReference type="CDD" id="cd11377">
    <property type="entry name" value="Pro-peptidase_S53"/>
    <property type="match status" value="1"/>
</dbReference>
<dbReference type="InterPro" id="IPR030400">
    <property type="entry name" value="Sedolisin_dom"/>
</dbReference>
<comment type="cofactor">
    <cofactor evidence="1">
        <name>Ca(2+)</name>
        <dbReference type="ChEBI" id="CHEBI:29108"/>
    </cofactor>
</comment>
<dbReference type="PANTHER" id="PTHR14218">
    <property type="entry name" value="PROTEASE S8 TRIPEPTIDYL PEPTIDASE I CLN2"/>
    <property type="match status" value="1"/>
</dbReference>
<dbReference type="EMBL" id="BAAANT010000004">
    <property type="protein sequence ID" value="GAA2134326.1"/>
    <property type="molecule type" value="Genomic_DNA"/>
</dbReference>
<evidence type="ECO:0000256" key="7">
    <source>
        <dbReference type="ARBA" id="ARBA00023145"/>
    </source>
</evidence>
<evidence type="ECO:0000313" key="11">
    <source>
        <dbReference type="Proteomes" id="UP001422759"/>
    </source>
</evidence>
<dbReference type="InterPro" id="IPR036852">
    <property type="entry name" value="Peptidase_S8/S53_dom_sf"/>
</dbReference>
<accession>A0ABN2YZ65</accession>
<dbReference type="SUPFAM" id="SSF54897">
    <property type="entry name" value="Protease propeptides/inhibitors"/>
    <property type="match status" value="1"/>
</dbReference>
<evidence type="ECO:0000313" key="10">
    <source>
        <dbReference type="EMBL" id="GAA2134326.1"/>
    </source>
</evidence>
<proteinExistence type="predicted"/>
<dbReference type="Proteomes" id="UP001422759">
    <property type="component" value="Unassembled WGS sequence"/>
</dbReference>
<evidence type="ECO:0000256" key="6">
    <source>
        <dbReference type="ARBA" id="ARBA00022837"/>
    </source>
</evidence>
<keyword evidence="8" id="KW-0732">Signal</keyword>
<keyword evidence="7" id="KW-0865">Zymogen</keyword>
<dbReference type="RefSeq" id="WP_344461389.1">
    <property type="nucleotide sequence ID" value="NZ_BAAANT010000004.1"/>
</dbReference>
<keyword evidence="4" id="KW-0378">Hydrolase</keyword>
<dbReference type="CDD" id="cd04056">
    <property type="entry name" value="Peptidases_S53"/>
    <property type="match status" value="1"/>
</dbReference>
<keyword evidence="11" id="KW-1185">Reference proteome</keyword>
<keyword evidence="6" id="KW-0106">Calcium</keyword>
<reference evidence="10 11" key="1">
    <citation type="journal article" date="2019" name="Int. J. Syst. Evol. Microbiol.">
        <title>The Global Catalogue of Microorganisms (GCM) 10K type strain sequencing project: providing services to taxonomists for standard genome sequencing and annotation.</title>
        <authorList>
            <consortium name="The Broad Institute Genomics Platform"/>
            <consortium name="The Broad Institute Genome Sequencing Center for Infectious Disease"/>
            <person name="Wu L."/>
            <person name="Ma J."/>
        </authorList>
    </citation>
    <scope>NUCLEOTIDE SEQUENCE [LARGE SCALE GENOMIC DNA]</scope>
    <source>
        <strain evidence="10 11">JCM 14560</strain>
    </source>
</reference>